<name>A0A1Y1UL05_9TREE</name>
<dbReference type="GeneID" id="33560627"/>
<organism evidence="2 3">
    <name type="scientific">Kockovaella imperatae</name>
    <dbReference type="NCBI Taxonomy" id="4999"/>
    <lineage>
        <taxon>Eukaryota</taxon>
        <taxon>Fungi</taxon>
        <taxon>Dikarya</taxon>
        <taxon>Basidiomycota</taxon>
        <taxon>Agaricomycotina</taxon>
        <taxon>Tremellomycetes</taxon>
        <taxon>Tremellales</taxon>
        <taxon>Cuniculitremaceae</taxon>
        <taxon>Kockovaella</taxon>
    </lineage>
</organism>
<dbReference type="EMBL" id="NBSH01000004">
    <property type="protein sequence ID" value="ORX38156.1"/>
    <property type="molecule type" value="Genomic_DNA"/>
</dbReference>
<reference evidence="2 3" key="1">
    <citation type="submission" date="2017-03" db="EMBL/GenBank/DDBJ databases">
        <title>Widespread Adenine N6-methylation of Active Genes in Fungi.</title>
        <authorList>
            <consortium name="DOE Joint Genome Institute"/>
            <person name="Mondo S.J."/>
            <person name="Dannebaum R.O."/>
            <person name="Kuo R.C."/>
            <person name="Louie K.B."/>
            <person name="Bewick A.J."/>
            <person name="Labutti K."/>
            <person name="Haridas S."/>
            <person name="Kuo A."/>
            <person name="Salamov A."/>
            <person name="Ahrendt S.R."/>
            <person name="Lau R."/>
            <person name="Bowen B.P."/>
            <person name="Lipzen A."/>
            <person name="Sullivan W."/>
            <person name="Andreopoulos W.B."/>
            <person name="Clum A."/>
            <person name="Lindquist E."/>
            <person name="Daum C."/>
            <person name="Northen T.R."/>
            <person name="Ramamoorthy G."/>
            <person name="Schmitz R.J."/>
            <person name="Gryganskyi A."/>
            <person name="Culley D."/>
            <person name="Magnuson J."/>
            <person name="James T.Y."/>
            <person name="O'Malley M.A."/>
            <person name="Stajich J.E."/>
            <person name="Spatafora J.W."/>
            <person name="Visel A."/>
            <person name="Grigoriev I.V."/>
        </authorList>
    </citation>
    <scope>NUCLEOTIDE SEQUENCE [LARGE SCALE GENOMIC DNA]</scope>
    <source>
        <strain evidence="2 3">NRRL Y-17943</strain>
    </source>
</reference>
<dbReference type="RefSeq" id="XP_021872078.1">
    <property type="nucleotide sequence ID" value="XM_022018818.1"/>
</dbReference>
<accession>A0A1Y1UL05</accession>
<evidence type="ECO:0000313" key="2">
    <source>
        <dbReference type="EMBL" id="ORX38156.1"/>
    </source>
</evidence>
<dbReference type="InParanoid" id="A0A1Y1UL05"/>
<keyword evidence="3" id="KW-1185">Reference proteome</keyword>
<proteinExistence type="predicted"/>
<evidence type="ECO:0000313" key="3">
    <source>
        <dbReference type="Proteomes" id="UP000193218"/>
    </source>
</evidence>
<protein>
    <recommendedName>
        <fullName evidence="1">Protein CPL1-like domain-containing protein</fullName>
    </recommendedName>
</protein>
<dbReference type="Proteomes" id="UP000193218">
    <property type="component" value="Unassembled WGS sequence"/>
</dbReference>
<dbReference type="InterPro" id="IPR048661">
    <property type="entry name" value="CPL1-like"/>
</dbReference>
<evidence type="ECO:0000259" key="1">
    <source>
        <dbReference type="Pfam" id="PF21671"/>
    </source>
</evidence>
<dbReference type="OrthoDB" id="439917at2759"/>
<dbReference type="AlphaFoldDB" id="A0A1Y1UL05"/>
<feature type="domain" description="Protein CPL1-like" evidence="1">
    <location>
        <begin position="28"/>
        <end position="85"/>
    </location>
</feature>
<sequence>MLFCGENEVWCPHEIAAERPTSVSGGKCINANSVTTCGGCNTGPFGLGVDCGDIEDVDQVRCVMGRCVVESCLSGEPSSDGSQCVGSKK</sequence>
<gene>
    <name evidence="2" type="ORF">BD324DRAFT_655590</name>
</gene>
<comment type="caution">
    <text evidence="2">The sequence shown here is derived from an EMBL/GenBank/DDBJ whole genome shotgun (WGS) entry which is preliminary data.</text>
</comment>
<dbReference type="Pfam" id="PF21671">
    <property type="entry name" value="CPL1-like"/>
    <property type="match status" value="1"/>
</dbReference>